<protein>
    <recommendedName>
        <fullName evidence="1">HTH cro/C1-type domain-containing protein</fullName>
    </recommendedName>
</protein>
<gene>
    <name evidence="2" type="ORF">SDC9_82141</name>
</gene>
<dbReference type="InterPro" id="IPR010982">
    <property type="entry name" value="Lambda_DNA-bd_dom_sf"/>
</dbReference>
<organism evidence="2">
    <name type="scientific">bioreactor metagenome</name>
    <dbReference type="NCBI Taxonomy" id="1076179"/>
    <lineage>
        <taxon>unclassified sequences</taxon>
        <taxon>metagenomes</taxon>
        <taxon>ecological metagenomes</taxon>
    </lineage>
</organism>
<feature type="domain" description="HTH cro/C1-type" evidence="1">
    <location>
        <begin position="7"/>
        <end position="56"/>
    </location>
</feature>
<dbReference type="EMBL" id="VSSQ01007322">
    <property type="protein sequence ID" value="MPM35548.1"/>
    <property type="molecule type" value="Genomic_DNA"/>
</dbReference>
<evidence type="ECO:0000313" key="2">
    <source>
        <dbReference type="EMBL" id="MPM35548.1"/>
    </source>
</evidence>
<comment type="caution">
    <text evidence="2">The sequence shown here is derived from an EMBL/GenBank/DDBJ whole genome shotgun (WGS) entry which is preliminary data.</text>
</comment>
<proteinExistence type="predicted"/>
<sequence>MTISEEIRMLCGRFSISIAELARRTGQSPQNLSSKLKRGSFTVSELEAIAKATGTTYKRCFILDNGEEV</sequence>
<dbReference type="GO" id="GO:0003677">
    <property type="term" value="F:DNA binding"/>
    <property type="evidence" value="ECO:0007669"/>
    <property type="project" value="InterPro"/>
</dbReference>
<dbReference type="AlphaFoldDB" id="A0A644Z5J5"/>
<dbReference type="CDD" id="cd00093">
    <property type="entry name" value="HTH_XRE"/>
    <property type="match status" value="1"/>
</dbReference>
<dbReference type="SUPFAM" id="SSF47413">
    <property type="entry name" value="lambda repressor-like DNA-binding domains"/>
    <property type="match status" value="1"/>
</dbReference>
<reference evidence="2" key="1">
    <citation type="submission" date="2019-08" db="EMBL/GenBank/DDBJ databases">
        <authorList>
            <person name="Kucharzyk K."/>
            <person name="Murdoch R.W."/>
            <person name="Higgins S."/>
            <person name="Loffler F."/>
        </authorList>
    </citation>
    <scope>NUCLEOTIDE SEQUENCE</scope>
</reference>
<evidence type="ECO:0000259" key="1">
    <source>
        <dbReference type="Pfam" id="PF13443"/>
    </source>
</evidence>
<dbReference type="Pfam" id="PF13443">
    <property type="entry name" value="HTH_26"/>
    <property type="match status" value="1"/>
</dbReference>
<name>A0A644Z5J5_9ZZZZ</name>
<dbReference type="InterPro" id="IPR001387">
    <property type="entry name" value="Cro/C1-type_HTH"/>
</dbReference>
<accession>A0A644Z5J5</accession>